<protein>
    <recommendedName>
        <fullName evidence="4">NfeD-like C-terminal domain-containing protein</fullName>
    </recommendedName>
</protein>
<feature type="transmembrane region" description="Helical" evidence="1">
    <location>
        <begin position="60"/>
        <end position="79"/>
    </location>
</feature>
<evidence type="ECO:0008006" key="4">
    <source>
        <dbReference type="Google" id="ProtNLM"/>
    </source>
</evidence>
<feature type="transmembrane region" description="Helical" evidence="1">
    <location>
        <begin position="6"/>
        <end position="29"/>
    </location>
</feature>
<sequence length="189" mass="20683">MTLQQIAFILAVTATVIMLIFLLLMIFGVDDSTFDGGFQDADLDFLADEPLSAISGLKILTIRGMLVFFSIGGWVVFIIAPFMHILLVLLLGLLAGILASYLQAIAFKAALNLESSGNLDYKRTIGKVATVYIRIPKERSGKGKVILTLEDRFIEVDAITDDHLDLLSKTMVDIVGLENDTTLVVSMKK</sequence>
<accession>A0AAW6U4F5</accession>
<reference evidence="2" key="1">
    <citation type="submission" date="2023-05" db="EMBL/GenBank/DDBJ databases">
        <title>Mariniplasma microaerophilum sp. nov., a novel anaerobic mollicute isolated from terrestrial mud volcano, Taman Peninsula, Russia.</title>
        <authorList>
            <person name="Khomyakova M.A."/>
            <person name="Merkel A.Y."/>
            <person name="Slobodkin A.I."/>
        </authorList>
    </citation>
    <scope>NUCLEOTIDE SEQUENCE</scope>
    <source>
        <strain evidence="2">M4Ah</strain>
    </source>
</reference>
<keyword evidence="1" id="KW-1133">Transmembrane helix</keyword>
<keyword evidence="3" id="KW-1185">Reference proteome</keyword>
<gene>
    <name evidence="2" type="ORF">QJ521_04380</name>
</gene>
<evidence type="ECO:0000313" key="3">
    <source>
        <dbReference type="Proteomes" id="UP001431532"/>
    </source>
</evidence>
<dbReference type="Proteomes" id="UP001431532">
    <property type="component" value="Unassembled WGS sequence"/>
</dbReference>
<dbReference type="AlphaFoldDB" id="A0AAW6U4F5"/>
<dbReference type="InterPro" id="IPR012340">
    <property type="entry name" value="NA-bd_OB-fold"/>
</dbReference>
<dbReference type="EMBL" id="JASCXW010000011">
    <property type="protein sequence ID" value="MDI6452792.1"/>
    <property type="molecule type" value="Genomic_DNA"/>
</dbReference>
<comment type="caution">
    <text evidence="2">The sequence shown here is derived from an EMBL/GenBank/DDBJ whole genome shotgun (WGS) entry which is preliminary data.</text>
</comment>
<organism evidence="2 3">
    <name type="scientific">Peloplasma aerotolerans</name>
    <dbReference type="NCBI Taxonomy" id="3044389"/>
    <lineage>
        <taxon>Bacteria</taxon>
        <taxon>Bacillati</taxon>
        <taxon>Mycoplasmatota</taxon>
        <taxon>Mollicutes</taxon>
        <taxon>Acholeplasmatales</taxon>
        <taxon>Acholeplasmataceae</taxon>
        <taxon>Peloplasma</taxon>
    </lineage>
</organism>
<keyword evidence="1" id="KW-0472">Membrane</keyword>
<proteinExistence type="predicted"/>
<name>A0AAW6U4F5_9MOLU</name>
<keyword evidence="1" id="KW-0812">Transmembrane</keyword>
<feature type="transmembrane region" description="Helical" evidence="1">
    <location>
        <begin position="85"/>
        <end position="107"/>
    </location>
</feature>
<evidence type="ECO:0000256" key="1">
    <source>
        <dbReference type="SAM" id="Phobius"/>
    </source>
</evidence>
<evidence type="ECO:0000313" key="2">
    <source>
        <dbReference type="EMBL" id="MDI6452792.1"/>
    </source>
</evidence>
<dbReference type="Gene3D" id="2.40.50.140">
    <property type="entry name" value="Nucleic acid-binding proteins"/>
    <property type="match status" value="1"/>
</dbReference>
<dbReference type="RefSeq" id="WP_282839217.1">
    <property type="nucleotide sequence ID" value="NZ_JASCXW010000011.1"/>
</dbReference>